<sequence length="184" mass="21348">MRRQANESRTLLVGIDPDTKASGWAVIDLSDRTVHLETLPFMDILALLTEWRREVDDHYLDESYSYRFVVEDIWTVAHNWHVSARDNRQTISKKGYHIGRCSMVGQLIYEAIGAHFFQRIAQPPLRKVWRGADGKISHSELLELCEKHDLILPPSKLKQTNQEERDALLLAIHHIATPIKLFEQ</sequence>
<accession>A0A8S5QA21</accession>
<reference evidence="1" key="1">
    <citation type="journal article" date="2021" name="Proc. Natl. Acad. Sci. U.S.A.">
        <title>A Catalog of Tens of Thousands of Viruses from Human Metagenomes Reveals Hidden Associations with Chronic Diseases.</title>
        <authorList>
            <person name="Tisza M.J."/>
            <person name="Buck C.B."/>
        </authorList>
    </citation>
    <scope>NUCLEOTIDE SEQUENCE</scope>
    <source>
        <strain evidence="1">Ctoic9</strain>
    </source>
</reference>
<name>A0A8S5QA21_9CAUD</name>
<proteinExistence type="predicted"/>
<organism evidence="1">
    <name type="scientific">Siphoviridae sp. ctoic9</name>
    <dbReference type="NCBI Taxonomy" id="2825671"/>
    <lineage>
        <taxon>Viruses</taxon>
        <taxon>Duplodnaviria</taxon>
        <taxon>Heunggongvirae</taxon>
        <taxon>Uroviricota</taxon>
        <taxon>Caudoviricetes</taxon>
    </lineage>
</organism>
<dbReference type="EMBL" id="BK015608">
    <property type="protein sequence ID" value="DAE15605.1"/>
    <property type="molecule type" value="Genomic_DNA"/>
</dbReference>
<protein>
    <submittedName>
        <fullName evidence="1">HOLLIDAY JUNCTION RESOLVASE</fullName>
    </submittedName>
</protein>
<evidence type="ECO:0000313" key="1">
    <source>
        <dbReference type="EMBL" id="DAE15605.1"/>
    </source>
</evidence>